<organism evidence="1 2">
    <name type="scientific">Labrys miyagiensis</name>
    <dbReference type="NCBI Taxonomy" id="346912"/>
    <lineage>
        <taxon>Bacteria</taxon>
        <taxon>Pseudomonadati</taxon>
        <taxon>Pseudomonadota</taxon>
        <taxon>Alphaproteobacteria</taxon>
        <taxon>Hyphomicrobiales</taxon>
        <taxon>Xanthobacteraceae</taxon>
        <taxon>Labrys</taxon>
    </lineage>
</organism>
<proteinExistence type="predicted"/>
<evidence type="ECO:0000313" key="2">
    <source>
        <dbReference type="Proteomes" id="UP001156882"/>
    </source>
</evidence>
<comment type="caution">
    <text evidence="1">The sequence shown here is derived from an EMBL/GenBank/DDBJ whole genome shotgun (WGS) entry which is preliminary data.</text>
</comment>
<sequence length="82" mass="8851">MLLGVNLPGWPMSAQGSNPETLTPIVTATDDGFCLSVCNMHRQAEAIPSDFVCSVIADGNFRCQRCQAWLDALGHGLWKESA</sequence>
<dbReference type="EMBL" id="BSPC01000051">
    <property type="protein sequence ID" value="GLS21526.1"/>
    <property type="molecule type" value="Genomic_DNA"/>
</dbReference>
<reference evidence="2" key="1">
    <citation type="journal article" date="2019" name="Int. J. Syst. Evol. Microbiol.">
        <title>The Global Catalogue of Microorganisms (GCM) 10K type strain sequencing project: providing services to taxonomists for standard genome sequencing and annotation.</title>
        <authorList>
            <consortium name="The Broad Institute Genomics Platform"/>
            <consortium name="The Broad Institute Genome Sequencing Center for Infectious Disease"/>
            <person name="Wu L."/>
            <person name="Ma J."/>
        </authorList>
    </citation>
    <scope>NUCLEOTIDE SEQUENCE [LARGE SCALE GENOMIC DNA]</scope>
    <source>
        <strain evidence="2">NBRC 101365</strain>
    </source>
</reference>
<evidence type="ECO:0000313" key="1">
    <source>
        <dbReference type="EMBL" id="GLS21526.1"/>
    </source>
</evidence>
<keyword evidence="2" id="KW-1185">Reference proteome</keyword>
<accession>A0ABQ6CMG9</accession>
<dbReference type="Proteomes" id="UP001156882">
    <property type="component" value="Unassembled WGS sequence"/>
</dbReference>
<name>A0ABQ6CMG9_9HYPH</name>
<protein>
    <submittedName>
        <fullName evidence="1">Uncharacterized protein</fullName>
    </submittedName>
</protein>
<gene>
    <name evidence="1" type="ORF">GCM10007874_45430</name>
</gene>